<dbReference type="PANTHER" id="PTHR11523:SF46">
    <property type="entry name" value="SODIUM_POTASSIUM-TRANSPORTING ATPASE SUBUNIT BETA-2"/>
    <property type="match status" value="1"/>
</dbReference>
<evidence type="ECO:0000313" key="20">
    <source>
        <dbReference type="Proteomes" id="UP001458880"/>
    </source>
</evidence>
<dbReference type="Pfam" id="PF00287">
    <property type="entry name" value="Na_K-ATPase"/>
    <property type="match status" value="1"/>
</dbReference>
<evidence type="ECO:0000256" key="9">
    <source>
        <dbReference type="ARBA" id="ARBA00022968"/>
    </source>
</evidence>
<dbReference type="GO" id="GO:0030007">
    <property type="term" value="P:intracellular potassium ion homeostasis"/>
    <property type="evidence" value="ECO:0007669"/>
    <property type="project" value="TreeGrafter"/>
</dbReference>
<keyword evidence="8" id="KW-0630">Potassium</keyword>
<name>A0AAW1MZK2_POPJA</name>
<protein>
    <submittedName>
        <fullName evidence="19">Sodium / potassium ATPase beta chain</fullName>
    </submittedName>
</protein>
<dbReference type="Proteomes" id="UP001458880">
    <property type="component" value="Unassembled WGS sequence"/>
</dbReference>
<comment type="subcellular location">
    <subcellularLocation>
        <location evidence="1">Cell membrane</location>
        <topology evidence="1">Single-pass type II membrane protein</topology>
    </subcellularLocation>
</comment>
<evidence type="ECO:0000256" key="11">
    <source>
        <dbReference type="ARBA" id="ARBA00023053"/>
    </source>
</evidence>
<evidence type="ECO:0000256" key="4">
    <source>
        <dbReference type="ARBA" id="ARBA00022475"/>
    </source>
</evidence>
<keyword evidence="11" id="KW-0915">Sodium</keyword>
<evidence type="ECO:0000256" key="18">
    <source>
        <dbReference type="SAM" id="Phobius"/>
    </source>
</evidence>
<evidence type="ECO:0000256" key="6">
    <source>
        <dbReference type="ARBA" id="ARBA00022607"/>
    </source>
</evidence>
<dbReference type="InterPro" id="IPR038702">
    <property type="entry name" value="Na/K_ATPase_sub_beta_sf"/>
</dbReference>
<keyword evidence="6" id="KW-0740">Sodium/potassium transport</keyword>
<dbReference type="FunFam" id="2.60.40.1660:FF:000004">
    <property type="entry name" value="sodium/potassium-transporting ATPase subunit beta-2"/>
    <property type="match status" value="1"/>
</dbReference>
<keyword evidence="20" id="KW-1185">Reference proteome</keyword>
<dbReference type="GO" id="GO:0036376">
    <property type="term" value="P:sodium ion export across plasma membrane"/>
    <property type="evidence" value="ECO:0007669"/>
    <property type="project" value="TreeGrafter"/>
</dbReference>
<keyword evidence="10 18" id="KW-1133">Transmembrane helix</keyword>
<dbReference type="InterPro" id="IPR000402">
    <property type="entry name" value="Na/K_ATPase_sub_beta"/>
</dbReference>
<organism evidence="19 20">
    <name type="scientific">Popillia japonica</name>
    <name type="common">Japanese beetle</name>
    <dbReference type="NCBI Taxonomy" id="7064"/>
    <lineage>
        <taxon>Eukaryota</taxon>
        <taxon>Metazoa</taxon>
        <taxon>Ecdysozoa</taxon>
        <taxon>Arthropoda</taxon>
        <taxon>Hexapoda</taxon>
        <taxon>Insecta</taxon>
        <taxon>Pterygota</taxon>
        <taxon>Neoptera</taxon>
        <taxon>Endopterygota</taxon>
        <taxon>Coleoptera</taxon>
        <taxon>Polyphaga</taxon>
        <taxon>Scarabaeiformia</taxon>
        <taxon>Scarabaeidae</taxon>
        <taxon>Rutelinae</taxon>
        <taxon>Popillia</taxon>
    </lineage>
</organism>
<evidence type="ECO:0000256" key="14">
    <source>
        <dbReference type="ARBA" id="ARBA00023157"/>
    </source>
</evidence>
<comment type="caution">
    <text evidence="19">The sequence shown here is derived from an EMBL/GenBank/DDBJ whole genome shotgun (WGS) entry which is preliminary data.</text>
</comment>
<keyword evidence="15" id="KW-0325">Glycoprotein</keyword>
<keyword evidence="14" id="KW-1015">Disulfide bond</keyword>
<comment type="function">
    <text evidence="17">This is the non-catalytic component of the active enzyme, which catalyzes the hydrolysis of ATP coupled with the exchange of Na(+) and K(+) ions across the plasma membrane. The beta subunit regulates, through assembly of alpha/beta heterodimers, the number of sodium pumps transported to the plasma membrane.</text>
</comment>
<evidence type="ECO:0000256" key="2">
    <source>
        <dbReference type="ARBA" id="ARBA00005876"/>
    </source>
</evidence>
<dbReference type="GO" id="GO:0001671">
    <property type="term" value="F:ATPase activator activity"/>
    <property type="evidence" value="ECO:0007669"/>
    <property type="project" value="UniProtKB-ARBA"/>
</dbReference>
<keyword evidence="7 18" id="KW-0812">Transmembrane</keyword>
<evidence type="ECO:0000256" key="10">
    <source>
        <dbReference type="ARBA" id="ARBA00022989"/>
    </source>
</evidence>
<keyword evidence="4" id="KW-1003">Cell membrane</keyword>
<reference evidence="19 20" key="1">
    <citation type="journal article" date="2024" name="BMC Genomics">
        <title>De novo assembly and annotation of Popillia japonica's genome with initial clues to its potential as an invasive pest.</title>
        <authorList>
            <person name="Cucini C."/>
            <person name="Boschi S."/>
            <person name="Funari R."/>
            <person name="Cardaioli E."/>
            <person name="Iannotti N."/>
            <person name="Marturano G."/>
            <person name="Paoli F."/>
            <person name="Bruttini M."/>
            <person name="Carapelli A."/>
            <person name="Frati F."/>
            <person name="Nardi F."/>
        </authorList>
    </citation>
    <scope>NUCLEOTIDE SEQUENCE [LARGE SCALE GENOMIC DNA]</scope>
    <source>
        <strain evidence="19">DMR45628</strain>
    </source>
</reference>
<keyword evidence="13 18" id="KW-0472">Membrane</keyword>
<evidence type="ECO:0000313" key="19">
    <source>
        <dbReference type="EMBL" id="KAK9753046.1"/>
    </source>
</evidence>
<feature type="transmembrane region" description="Helical" evidence="18">
    <location>
        <begin position="40"/>
        <end position="61"/>
    </location>
</feature>
<sequence>MGVERTEDFETYYPYRKKLFDKENKTMMGRDFESWCKLSIFYVIFYSVLFALFAICMWVFFQTLDPRIPKCRMEKSLITSPGLGFRPMPDDVESTLIWLESENKTFGHSVNEKWSSRLDTFLDRYYAPGKEKKGSATGRICHYNDFPRIGEVCAFDVTLWGECSKDNKYMYHKSTPCVFLKLNKVYGWIPHYIRHRGEFPPDMPKQLQHHIETRNEAEKQTVWVSCEGETPTDVEYLGPVKYYPNIQGFPGYYFPYVNSEGYLSPLVAVHFVQPKQGIVINVECKAWAKNIERSRTHRLGSVHFELMVGGHSQFSIQ</sequence>
<keyword evidence="16" id="KW-0739">Sodium transport</keyword>
<keyword evidence="12" id="KW-0406">Ion transport</keyword>
<evidence type="ECO:0000256" key="16">
    <source>
        <dbReference type="ARBA" id="ARBA00023201"/>
    </source>
</evidence>
<evidence type="ECO:0000256" key="7">
    <source>
        <dbReference type="ARBA" id="ARBA00022692"/>
    </source>
</evidence>
<gene>
    <name evidence="19" type="ORF">QE152_g3761</name>
</gene>
<keyword evidence="9" id="KW-0735">Signal-anchor</keyword>
<evidence type="ECO:0000256" key="8">
    <source>
        <dbReference type="ARBA" id="ARBA00022958"/>
    </source>
</evidence>
<keyword evidence="5" id="KW-0633">Potassium transport</keyword>
<keyword evidence="3" id="KW-0813">Transport</keyword>
<dbReference type="EMBL" id="JASPKY010000016">
    <property type="protein sequence ID" value="KAK9753046.1"/>
    <property type="molecule type" value="Genomic_DNA"/>
</dbReference>
<dbReference type="PANTHER" id="PTHR11523">
    <property type="entry name" value="SODIUM/POTASSIUM-DEPENDENT ATPASE BETA SUBUNIT"/>
    <property type="match status" value="1"/>
</dbReference>
<evidence type="ECO:0000256" key="3">
    <source>
        <dbReference type="ARBA" id="ARBA00022448"/>
    </source>
</evidence>
<proteinExistence type="inferred from homology"/>
<comment type="similarity">
    <text evidence="2">Belongs to the X(+)/potassium ATPases subunit beta family.</text>
</comment>
<dbReference type="GO" id="GO:1990573">
    <property type="term" value="P:potassium ion import across plasma membrane"/>
    <property type="evidence" value="ECO:0007669"/>
    <property type="project" value="TreeGrafter"/>
</dbReference>
<accession>A0AAW1MZK2</accession>
<evidence type="ECO:0000256" key="5">
    <source>
        <dbReference type="ARBA" id="ARBA00022538"/>
    </source>
</evidence>
<dbReference type="Gene3D" id="2.60.40.1660">
    <property type="entry name" value="Na, k-atpase alpha subunit"/>
    <property type="match status" value="1"/>
</dbReference>
<evidence type="ECO:0000256" key="13">
    <source>
        <dbReference type="ARBA" id="ARBA00023136"/>
    </source>
</evidence>
<evidence type="ECO:0000256" key="12">
    <source>
        <dbReference type="ARBA" id="ARBA00023065"/>
    </source>
</evidence>
<dbReference type="GO" id="GO:0006883">
    <property type="term" value="P:intracellular sodium ion homeostasis"/>
    <property type="evidence" value="ECO:0007669"/>
    <property type="project" value="TreeGrafter"/>
</dbReference>
<dbReference type="AlphaFoldDB" id="A0AAW1MZK2"/>
<evidence type="ECO:0000256" key="17">
    <source>
        <dbReference type="ARBA" id="ARBA00025540"/>
    </source>
</evidence>
<evidence type="ECO:0000256" key="1">
    <source>
        <dbReference type="ARBA" id="ARBA00004401"/>
    </source>
</evidence>
<evidence type="ECO:0000256" key="15">
    <source>
        <dbReference type="ARBA" id="ARBA00023180"/>
    </source>
</evidence>
<dbReference type="GO" id="GO:0005890">
    <property type="term" value="C:sodium:potassium-exchanging ATPase complex"/>
    <property type="evidence" value="ECO:0007669"/>
    <property type="project" value="InterPro"/>
</dbReference>